<reference evidence="1 2" key="1">
    <citation type="journal article" date="2018" name="Mol. Biol. Evol.">
        <title>Analysis of the draft genome of the red seaweed Gracilariopsis chorda provides insights into genome size evolution in Rhodophyta.</title>
        <authorList>
            <person name="Lee J."/>
            <person name="Yang E.C."/>
            <person name="Graf L."/>
            <person name="Yang J.H."/>
            <person name="Qiu H."/>
            <person name="Zel Zion U."/>
            <person name="Chan C.X."/>
            <person name="Stephens T.G."/>
            <person name="Weber A.P.M."/>
            <person name="Boo G.H."/>
            <person name="Boo S.M."/>
            <person name="Kim K.M."/>
            <person name="Shin Y."/>
            <person name="Jung M."/>
            <person name="Lee S.J."/>
            <person name="Yim H.S."/>
            <person name="Lee J.H."/>
            <person name="Bhattacharya D."/>
            <person name="Yoon H.S."/>
        </authorList>
    </citation>
    <scope>NUCLEOTIDE SEQUENCE [LARGE SCALE GENOMIC DNA]</scope>
    <source>
        <strain evidence="1 2">SKKU-2015</strain>
        <tissue evidence="1">Whole body</tissue>
    </source>
</reference>
<keyword evidence="2" id="KW-1185">Reference proteome</keyword>
<organism evidence="1 2">
    <name type="scientific">Gracilariopsis chorda</name>
    <dbReference type="NCBI Taxonomy" id="448386"/>
    <lineage>
        <taxon>Eukaryota</taxon>
        <taxon>Rhodophyta</taxon>
        <taxon>Florideophyceae</taxon>
        <taxon>Rhodymeniophycidae</taxon>
        <taxon>Gracilariales</taxon>
        <taxon>Gracilariaceae</taxon>
        <taxon>Gracilariopsis</taxon>
    </lineage>
</organism>
<dbReference type="Proteomes" id="UP000247409">
    <property type="component" value="Unassembled WGS sequence"/>
</dbReference>
<dbReference type="AlphaFoldDB" id="A0A2V3IVR7"/>
<sequence length="105" mass="12298">MQRGLLVTESRVLTVLENREKEWVGAERERQERVALAKTNKLQKERDAAKWQRRMLQADSKTHTHQIWLSHRSERHQRLASNRAAFCMGVRLRAGFAEAATECSR</sequence>
<accession>A0A2V3IVR7</accession>
<gene>
    <name evidence="1" type="ORF">BWQ96_03996</name>
</gene>
<evidence type="ECO:0000313" key="1">
    <source>
        <dbReference type="EMBL" id="PXF46211.1"/>
    </source>
</evidence>
<name>A0A2V3IVR7_9FLOR</name>
<evidence type="ECO:0000313" key="2">
    <source>
        <dbReference type="Proteomes" id="UP000247409"/>
    </source>
</evidence>
<proteinExistence type="predicted"/>
<comment type="caution">
    <text evidence="1">The sequence shown here is derived from an EMBL/GenBank/DDBJ whole genome shotgun (WGS) entry which is preliminary data.</text>
</comment>
<protein>
    <submittedName>
        <fullName evidence="1">Uncharacterized protein</fullName>
    </submittedName>
</protein>
<dbReference type="EMBL" id="NBIV01000042">
    <property type="protein sequence ID" value="PXF46211.1"/>
    <property type="molecule type" value="Genomic_DNA"/>
</dbReference>